<dbReference type="PROSITE" id="PS50181">
    <property type="entry name" value="FBOX"/>
    <property type="match status" value="1"/>
</dbReference>
<dbReference type="SUPFAM" id="SSF81383">
    <property type="entry name" value="F-box domain"/>
    <property type="match status" value="1"/>
</dbReference>
<dbReference type="InterPro" id="IPR006553">
    <property type="entry name" value="Leu-rich_rpt_Cys-con_subtyp"/>
</dbReference>
<dbReference type="InterPro" id="IPR036047">
    <property type="entry name" value="F-box-like_dom_sf"/>
</dbReference>
<dbReference type="Pfam" id="PF00646">
    <property type="entry name" value="F-box"/>
    <property type="match status" value="1"/>
</dbReference>
<dbReference type="InterPro" id="IPR001810">
    <property type="entry name" value="F-box_dom"/>
</dbReference>
<dbReference type="SMART" id="SM00367">
    <property type="entry name" value="LRR_CC"/>
    <property type="match status" value="3"/>
</dbReference>
<dbReference type="GO" id="GO:0031146">
    <property type="term" value="P:SCF-dependent proteasomal ubiquitin-dependent protein catabolic process"/>
    <property type="evidence" value="ECO:0007669"/>
    <property type="project" value="TreeGrafter"/>
</dbReference>
<organism evidence="2 3">
    <name type="scientific">Kalanchoe fedtschenkoi</name>
    <name type="common">Lavender scallops</name>
    <name type="synonym">South American air plant</name>
    <dbReference type="NCBI Taxonomy" id="63787"/>
    <lineage>
        <taxon>Eukaryota</taxon>
        <taxon>Viridiplantae</taxon>
        <taxon>Streptophyta</taxon>
        <taxon>Embryophyta</taxon>
        <taxon>Tracheophyta</taxon>
        <taxon>Spermatophyta</taxon>
        <taxon>Magnoliopsida</taxon>
        <taxon>eudicotyledons</taxon>
        <taxon>Gunneridae</taxon>
        <taxon>Pentapetalae</taxon>
        <taxon>Saxifragales</taxon>
        <taxon>Crassulaceae</taxon>
        <taxon>Kalanchoe</taxon>
    </lineage>
</organism>
<keyword evidence="3" id="KW-1185">Reference proteome</keyword>
<evidence type="ECO:0000313" key="3">
    <source>
        <dbReference type="Proteomes" id="UP000594263"/>
    </source>
</evidence>
<dbReference type="PANTHER" id="PTHR13318">
    <property type="entry name" value="PARTNER OF PAIRED, ISOFORM B-RELATED"/>
    <property type="match status" value="1"/>
</dbReference>
<accession>A0A7N0U5A5</accession>
<reference evidence="2" key="1">
    <citation type="submission" date="2021-01" db="UniProtKB">
        <authorList>
            <consortium name="EnsemblPlants"/>
        </authorList>
    </citation>
    <scope>IDENTIFICATION</scope>
</reference>
<name>A0A7N0U5A5_KALFE</name>
<dbReference type="AlphaFoldDB" id="A0A7N0U5A5"/>
<dbReference type="Gramene" id="Kaladp0055s0194.1.v1.1">
    <property type="protein sequence ID" value="Kaladp0055s0194.1.v1.1.CDS.1"/>
    <property type="gene ID" value="Kaladp0055s0194.v1.1"/>
</dbReference>
<evidence type="ECO:0000259" key="1">
    <source>
        <dbReference type="PROSITE" id="PS50181"/>
    </source>
</evidence>
<sequence length="431" mass="48692">MAAKRTTFSILDFPSDLLLLILNRLDQNDLRSISLASKSFRPLTNQIVRKLTFSKPLPTDRAFRKIFTQFFSVDEITIHSTRVGRTLEAISSSRLDLKTLRIQGCPSSLKQNHVLSLRGRFEKLKALNLRWFANAGVDQIIEFIQLFPALEELDFSSSGQWNDVGIERLTLEVPNLRKINLAGNMGLTDRSLNALAVNCANLEYVNFKRCGNLTLQCFCTFLSKRQNLRSLDLPTFFTSPQTLFLSLAESISSCKNLGHFSTNRRMIGDEFLSVIAKSPSSLTSFTINPGGGGCIYYTMEGLSTVLCAFPCLTRLVVCLPSYWYSSQDAQMSELVKSLPDLTDITVTSYRPINETLLSLIENCPVLKYITLRSDTGYITSHCVAPPPTRKNYSIERISLYPEPDTLLKTTLEWLCPSLKKITFLDFYKNNF</sequence>
<protein>
    <recommendedName>
        <fullName evidence="1">F-box domain-containing protein</fullName>
    </recommendedName>
</protein>
<dbReference type="SUPFAM" id="SSF52047">
    <property type="entry name" value="RNI-like"/>
    <property type="match status" value="2"/>
</dbReference>
<dbReference type="Proteomes" id="UP000594263">
    <property type="component" value="Unplaced"/>
</dbReference>
<dbReference type="InterPro" id="IPR032675">
    <property type="entry name" value="LRR_dom_sf"/>
</dbReference>
<dbReference type="Gene3D" id="3.80.10.10">
    <property type="entry name" value="Ribonuclease Inhibitor"/>
    <property type="match status" value="1"/>
</dbReference>
<dbReference type="EnsemblPlants" id="Kaladp0055s0194.1.v1.1">
    <property type="protein sequence ID" value="Kaladp0055s0194.1.v1.1.CDS.1"/>
    <property type="gene ID" value="Kaladp0055s0194.v1.1"/>
</dbReference>
<dbReference type="GO" id="GO:0019005">
    <property type="term" value="C:SCF ubiquitin ligase complex"/>
    <property type="evidence" value="ECO:0007669"/>
    <property type="project" value="TreeGrafter"/>
</dbReference>
<feature type="domain" description="F-box" evidence="1">
    <location>
        <begin position="7"/>
        <end position="66"/>
    </location>
</feature>
<proteinExistence type="predicted"/>
<evidence type="ECO:0000313" key="2">
    <source>
        <dbReference type="EnsemblPlants" id="Kaladp0055s0194.1.v1.1.CDS.1"/>
    </source>
</evidence>